<organism evidence="2 3">
    <name type="scientific">Symbiodinium microadriaticum</name>
    <name type="common">Dinoflagellate</name>
    <name type="synonym">Zooxanthella microadriatica</name>
    <dbReference type="NCBI Taxonomy" id="2951"/>
    <lineage>
        <taxon>Eukaryota</taxon>
        <taxon>Sar</taxon>
        <taxon>Alveolata</taxon>
        <taxon>Dinophyceae</taxon>
        <taxon>Suessiales</taxon>
        <taxon>Symbiodiniaceae</taxon>
        <taxon>Symbiodinium</taxon>
    </lineage>
</organism>
<reference evidence="2 3" key="1">
    <citation type="submission" date="2016-02" db="EMBL/GenBank/DDBJ databases">
        <title>Genome analysis of coral dinoflagellate symbionts highlights evolutionary adaptations to a symbiotic lifestyle.</title>
        <authorList>
            <person name="Aranda M."/>
            <person name="Li Y."/>
            <person name="Liew Y.J."/>
            <person name="Baumgarten S."/>
            <person name="Simakov O."/>
            <person name="Wilson M."/>
            <person name="Piel J."/>
            <person name="Ashoor H."/>
            <person name="Bougouffa S."/>
            <person name="Bajic V.B."/>
            <person name="Ryu T."/>
            <person name="Ravasi T."/>
            <person name="Bayer T."/>
            <person name="Micklem G."/>
            <person name="Kim H."/>
            <person name="Bhak J."/>
            <person name="Lajeunesse T.C."/>
            <person name="Voolstra C.R."/>
        </authorList>
    </citation>
    <scope>NUCLEOTIDE SEQUENCE [LARGE SCALE GENOMIC DNA]</scope>
    <source>
        <strain evidence="2 3">CCMP2467</strain>
    </source>
</reference>
<evidence type="ECO:0000313" key="3">
    <source>
        <dbReference type="Proteomes" id="UP000186817"/>
    </source>
</evidence>
<dbReference type="Proteomes" id="UP000186817">
    <property type="component" value="Unassembled WGS sequence"/>
</dbReference>
<keyword evidence="3" id="KW-1185">Reference proteome</keyword>
<dbReference type="AlphaFoldDB" id="A0A1Q9BWC9"/>
<evidence type="ECO:0000313" key="2">
    <source>
        <dbReference type="EMBL" id="OLP75013.1"/>
    </source>
</evidence>
<comment type="caution">
    <text evidence="2">The sequence shown here is derived from an EMBL/GenBank/DDBJ whole genome shotgun (WGS) entry which is preliminary data.</text>
</comment>
<proteinExistence type="predicted"/>
<gene>
    <name evidence="2" type="ORF">AK812_SmicGene45270</name>
</gene>
<evidence type="ECO:0000256" key="1">
    <source>
        <dbReference type="SAM" id="MobiDB-lite"/>
    </source>
</evidence>
<accession>A0A1Q9BWC9</accession>
<feature type="region of interest" description="Disordered" evidence="1">
    <location>
        <begin position="1"/>
        <end position="20"/>
    </location>
</feature>
<protein>
    <submittedName>
        <fullName evidence="2">Uncharacterized protein</fullName>
    </submittedName>
</protein>
<name>A0A1Q9BWC9_SYMMI</name>
<feature type="compositionally biased region" description="Basic residues" evidence="1">
    <location>
        <begin position="1"/>
        <end position="10"/>
    </location>
</feature>
<dbReference type="EMBL" id="LSRX01002906">
    <property type="protein sequence ID" value="OLP75013.1"/>
    <property type="molecule type" value="Genomic_DNA"/>
</dbReference>
<feature type="non-terminal residue" evidence="2">
    <location>
        <position position="166"/>
    </location>
</feature>
<sequence length="166" mass="18076">MASRRSRRSHVSSDSDDGGTRFADAAPAASAASFQPSYTARICAFATAILVPNAACHALWDFLLSGERKALVSCCRECDSWCLRNIRVHRLEPKRRRCSHGSSSEAFDAVEHEHDAESSHEDVFVDQPRPAEAIAAAFGRSFAAEADAIRGLSDRHLALVDDVTSM</sequence>